<dbReference type="InterPro" id="IPR050090">
    <property type="entry name" value="Tyrosine_recombinase_XerCD"/>
</dbReference>
<dbReference type="EMBL" id="JAPIUZ010000003">
    <property type="protein sequence ID" value="MCX2563696.1"/>
    <property type="molecule type" value="Genomic_DNA"/>
</dbReference>
<comment type="caution">
    <text evidence="6">The sequence shown here is derived from an EMBL/GenBank/DDBJ whole genome shotgun (WGS) entry which is preliminary data.</text>
</comment>
<dbReference type="PANTHER" id="PTHR30349">
    <property type="entry name" value="PHAGE INTEGRASE-RELATED"/>
    <property type="match status" value="1"/>
</dbReference>
<keyword evidence="3" id="KW-0233">DNA recombination</keyword>
<sequence length="378" mass="43508">MSEATSKPENRDPATGRTLPKGIYYRAPKQYQARKQIDGKRVIKTFESAAIAKRWINEKSAEAELGLFRDTSPLDKHTVESLVSRFRDDNMQNRTTDRIGHVPAILRDEIAQTRLSKLNSGDVRKFRDRMLESGLAPSTCVKRLNLLASIIQHAISEWDIPLTQNPASGRIVKRPAGADKKRNRRLNDVNAEKSEYNRLIECMADSVCLDDIWLVKWSIEQACRRGESLSLRWCDIDLDGKTISLARTKNEKHREEHGPEKRPLMPGARRLLIEKLASYEHEPKPTDKIFNVGTEDAFSVRYGRYVKKAGLKDLTFHDLRHEATSRLAKIFTNPLDLCRVTGHRDLKSLDRYYQPILEDLANFAEEQEKILRIAYKEE</sequence>
<evidence type="ECO:0000256" key="1">
    <source>
        <dbReference type="ARBA" id="ARBA00022908"/>
    </source>
</evidence>
<dbReference type="SUPFAM" id="SSF56349">
    <property type="entry name" value="DNA breaking-rejoining enzymes"/>
    <property type="match status" value="1"/>
</dbReference>
<dbReference type="Proteomes" id="UP001301152">
    <property type="component" value="Unassembled WGS sequence"/>
</dbReference>
<evidence type="ECO:0000256" key="3">
    <source>
        <dbReference type="ARBA" id="ARBA00023172"/>
    </source>
</evidence>
<keyword evidence="2" id="KW-0238">DNA-binding</keyword>
<evidence type="ECO:0000256" key="4">
    <source>
        <dbReference type="SAM" id="MobiDB-lite"/>
    </source>
</evidence>
<dbReference type="PROSITE" id="PS51898">
    <property type="entry name" value="TYR_RECOMBINASE"/>
    <property type="match status" value="1"/>
</dbReference>
<dbReference type="Pfam" id="PF00589">
    <property type="entry name" value="Phage_integrase"/>
    <property type="match status" value="1"/>
</dbReference>
<protein>
    <submittedName>
        <fullName evidence="6">Site-specific integrase</fullName>
    </submittedName>
</protein>
<evidence type="ECO:0000259" key="5">
    <source>
        <dbReference type="PROSITE" id="PS51898"/>
    </source>
</evidence>
<dbReference type="InterPro" id="IPR011010">
    <property type="entry name" value="DNA_brk_join_enz"/>
</dbReference>
<organism evidence="6 7">
    <name type="scientific">Acetobacter thailandicus</name>
    <dbReference type="NCBI Taxonomy" id="1502842"/>
    <lineage>
        <taxon>Bacteria</taxon>
        <taxon>Pseudomonadati</taxon>
        <taxon>Pseudomonadota</taxon>
        <taxon>Alphaproteobacteria</taxon>
        <taxon>Acetobacterales</taxon>
        <taxon>Acetobacteraceae</taxon>
        <taxon>Acetobacter</taxon>
    </lineage>
</organism>
<dbReference type="InterPro" id="IPR002104">
    <property type="entry name" value="Integrase_catalytic"/>
</dbReference>
<keyword evidence="7" id="KW-1185">Reference proteome</keyword>
<evidence type="ECO:0000313" key="6">
    <source>
        <dbReference type="EMBL" id="MCX2563696.1"/>
    </source>
</evidence>
<evidence type="ECO:0000313" key="7">
    <source>
        <dbReference type="Proteomes" id="UP001301152"/>
    </source>
</evidence>
<feature type="region of interest" description="Disordered" evidence="4">
    <location>
        <begin position="1"/>
        <end position="21"/>
    </location>
</feature>
<dbReference type="Gene3D" id="1.10.150.130">
    <property type="match status" value="1"/>
</dbReference>
<dbReference type="CDD" id="cd00796">
    <property type="entry name" value="INT_Rci_Hp1_C"/>
    <property type="match status" value="1"/>
</dbReference>
<name>A0ABT3QEK5_9PROT</name>
<dbReference type="RefSeq" id="WP_173559675.1">
    <property type="nucleotide sequence ID" value="NZ_JAPIUZ010000003.1"/>
</dbReference>
<keyword evidence="1" id="KW-0229">DNA integration</keyword>
<reference evidence="6 7" key="1">
    <citation type="submission" date="2022-11" db="EMBL/GenBank/DDBJ databases">
        <title>Genome sequencing of Acetobacter type strain.</title>
        <authorList>
            <person name="Heo J."/>
            <person name="Lee D."/>
            <person name="Han B.-H."/>
            <person name="Hong S.-B."/>
            <person name="Kwon S.-W."/>
        </authorList>
    </citation>
    <scope>NUCLEOTIDE SEQUENCE [LARGE SCALE GENOMIC DNA]</scope>
    <source>
        <strain evidence="6 7">KACC 21253</strain>
    </source>
</reference>
<evidence type="ECO:0000256" key="2">
    <source>
        <dbReference type="ARBA" id="ARBA00023125"/>
    </source>
</evidence>
<dbReference type="PANTHER" id="PTHR30349:SF94">
    <property type="entry name" value="INTEGRASE_RECOMBINASE HI_1414-RELATED"/>
    <property type="match status" value="1"/>
</dbReference>
<dbReference type="Gene3D" id="1.10.443.10">
    <property type="entry name" value="Intergrase catalytic core"/>
    <property type="match status" value="1"/>
</dbReference>
<dbReference type="InterPro" id="IPR013762">
    <property type="entry name" value="Integrase-like_cat_sf"/>
</dbReference>
<accession>A0ABT3QEK5</accession>
<feature type="domain" description="Tyr recombinase" evidence="5">
    <location>
        <begin position="185"/>
        <end position="372"/>
    </location>
</feature>
<dbReference type="InterPro" id="IPR010998">
    <property type="entry name" value="Integrase_recombinase_N"/>
</dbReference>
<gene>
    <name evidence="6" type="ORF">OQ497_06970</name>
</gene>
<feature type="compositionally biased region" description="Basic and acidic residues" evidence="4">
    <location>
        <begin position="1"/>
        <end position="14"/>
    </location>
</feature>
<proteinExistence type="predicted"/>